<dbReference type="Pfam" id="PF04397">
    <property type="entry name" value="LytTR"/>
    <property type="match status" value="1"/>
</dbReference>
<sequence>MNTEHITAIIIEENLIEAQRIEKAIAEQCPNIVINEIGTTPIETKKIINEGSYDIIIMGLKVGKDYAFEILQKTSLNIQDKELILTSTEPEGNLKTYRNSAIDYILKPLEPLGIMGAIEKAEQKIMEQKELHNLTRGKSKPLNLVAIPSTNDVKIIKVSDILYLKSEGKYTIFHTSKGKQVVSSTNLGAYEKKLAQNNFFRIHNSFLVNMDSVVNVQKKDGVYVEINNRDMIPVAKRKKESLFYYLGIK</sequence>
<dbReference type="Gene3D" id="3.40.50.2300">
    <property type="match status" value="1"/>
</dbReference>
<gene>
    <name evidence="2" type="ORF">A8C32_18190</name>
</gene>
<keyword evidence="3" id="KW-1185">Reference proteome</keyword>
<evidence type="ECO:0000313" key="2">
    <source>
        <dbReference type="EMBL" id="OEK07367.1"/>
    </source>
</evidence>
<proteinExistence type="predicted"/>
<dbReference type="GO" id="GO:0000156">
    <property type="term" value="F:phosphorelay response regulator activity"/>
    <property type="evidence" value="ECO:0007669"/>
    <property type="project" value="InterPro"/>
</dbReference>
<name>A0A1E5T7T4_9FLAO</name>
<dbReference type="STRING" id="1849968.A8C32_18190"/>
<dbReference type="RefSeq" id="WP_069830856.1">
    <property type="nucleotide sequence ID" value="NZ_MDJD01000048.1"/>
</dbReference>
<dbReference type="PANTHER" id="PTHR37299:SF1">
    <property type="entry name" value="STAGE 0 SPORULATION PROTEIN A HOMOLOG"/>
    <property type="match status" value="1"/>
</dbReference>
<dbReference type="GO" id="GO:0003677">
    <property type="term" value="F:DNA binding"/>
    <property type="evidence" value="ECO:0007669"/>
    <property type="project" value="InterPro"/>
</dbReference>
<dbReference type="Gene3D" id="2.40.50.1020">
    <property type="entry name" value="LytTr DNA-binding domain"/>
    <property type="match status" value="1"/>
</dbReference>
<dbReference type="SMART" id="SM00850">
    <property type="entry name" value="LytTR"/>
    <property type="match status" value="1"/>
</dbReference>
<dbReference type="InterPro" id="IPR046947">
    <property type="entry name" value="LytR-like"/>
</dbReference>
<dbReference type="InterPro" id="IPR007492">
    <property type="entry name" value="LytTR_DNA-bd_dom"/>
</dbReference>
<accession>A0A1E5T7T4</accession>
<dbReference type="PROSITE" id="PS50930">
    <property type="entry name" value="HTH_LYTTR"/>
    <property type="match status" value="1"/>
</dbReference>
<reference evidence="2 3" key="1">
    <citation type="submission" date="2016-05" db="EMBL/GenBank/DDBJ databases">
        <title>Draft Genome Sequence of Algibacter sp. Strain SK-16 Isolated from the Surface Water of Aburatsubo Inlet.</title>
        <authorList>
            <person name="Wong S.-K."/>
            <person name="Yoshizawa S."/>
            <person name="Nakajima Y."/>
            <person name="Ogura Y."/>
            <person name="Tetsuya H."/>
            <person name="Hamasaki K."/>
        </authorList>
    </citation>
    <scope>NUCLEOTIDE SEQUENCE [LARGE SCALE GENOMIC DNA]</scope>
    <source>
        <strain evidence="2 3">SK-16</strain>
    </source>
</reference>
<dbReference type="Proteomes" id="UP000095713">
    <property type="component" value="Unassembled WGS sequence"/>
</dbReference>
<comment type="caution">
    <text evidence="2">The sequence shown here is derived from an EMBL/GenBank/DDBJ whole genome shotgun (WGS) entry which is preliminary data.</text>
</comment>
<dbReference type="AlphaFoldDB" id="A0A1E5T7T4"/>
<dbReference type="InterPro" id="IPR011006">
    <property type="entry name" value="CheY-like_superfamily"/>
</dbReference>
<evidence type="ECO:0000259" key="1">
    <source>
        <dbReference type="PROSITE" id="PS50930"/>
    </source>
</evidence>
<dbReference type="OrthoDB" id="2168082at2"/>
<dbReference type="EMBL" id="MDJD01000048">
    <property type="protein sequence ID" value="OEK07367.1"/>
    <property type="molecule type" value="Genomic_DNA"/>
</dbReference>
<dbReference type="PANTHER" id="PTHR37299">
    <property type="entry name" value="TRANSCRIPTIONAL REGULATOR-RELATED"/>
    <property type="match status" value="1"/>
</dbReference>
<protein>
    <recommendedName>
        <fullName evidence="1">HTH LytTR-type domain-containing protein</fullName>
    </recommendedName>
</protein>
<organism evidence="2 3">
    <name type="scientific">Flavivirga aquatica</name>
    <dbReference type="NCBI Taxonomy" id="1849968"/>
    <lineage>
        <taxon>Bacteria</taxon>
        <taxon>Pseudomonadati</taxon>
        <taxon>Bacteroidota</taxon>
        <taxon>Flavobacteriia</taxon>
        <taxon>Flavobacteriales</taxon>
        <taxon>Flavobacteriaceae</taxon>
        <taxon>Flavivirga</taxon>
    </lineage>
</organism>
<evidence type="ECO:0000313" key="3">
    <source>
        <dbReference type="Proteomes" id="UP000095713"/>
    </source>
</evidence>
<feature type="domain" description="HTH LytTR-type" evidence="1">
    <location>
        <begin position="153"/>
        <end position="248"/>
    </location>
</feature>
<dbReference type="SUPFAM" id="SSF52172">
    <property type="entry name" value="CheY-like"/>
    <property type="match status" value="1"/>
</dbReference>